<keyword evidence="3 13" id="KW-0963">Cytoplasm</keyword>
<dbReference type="GO" id="GO:0008270">
    <property type="term" value="F:zinc ion binding"/>
    <property type="evidence" value="ECO:0007669"/>
    <property type="project" value="UniProtKB-UniRule"/>
</dbReference>
<dbReference type="SMART" id="SM00271">
    <property type="entry name" value="DnaJ"/>
    <property type="match status" value="1"/>
</dbReference>
<keyword evidence="8 13" id="KW-0862">Zinc</keyword>
<proteinExistence type="inferred from homology"/>
<keyword evidence="7 13" id="KW-0863">Zinc-finger</keyword>
<feature type="binding site" evidence="13">
    <location>
        <position position="152"/>
    </location>
    <ligand>
        <name>Zn(2+)</name>
        <dbReference type="ChEBI" id="CHEBI:29105"/>
        <label>1</label>
    </ligand>
</feature>
<feature type="repeat" description="CXXCXGXG motif" evidence="13">
    <location>
        <begin position="149"/>
        <end position="156"/>
    </location>
</feature>
<dbReference type="CDD" id="cd10719">
    <property type="entry name" value="DnaJ_zf"/>
    <property type="match status" value="1"/>
</dbReference>
<dbReference type="SUPFAM" id="SSF57938">
    <property type="entry name" value="DnaJ/Hsp40 cysteine-rich domain"/>
    <property type="match status" value="1"/>
</dbReference>
<dbReference type="NCBIfam" id="NF010870">
    <property type="entry name" value="PRK14277.1"/>
    <property type="match status" value="1"/>
</dbReference>
<dbReference type="GO" id="GO:0042026">
    <property type="term" value="P:protein refolding"/>
    <property type="evidence" value="ECO:0007669"/>
    <property type="project" value="TreeGrafter"/>
</dbReference>
<feature type="binding site" evidence="13">
    <location>
        <position position="195"/>
    </location>
    <ligand>
        <name>Zn(2+)</name>
        <dbReference type="ChEBI" id="CHEBI:29105"/>
        <label>2</label>
    </ligand>
</feature>
<dbReference type="Gene3D" id="2.60.260.20">
    <property type="entry name" value="Urease metallochaperone UreE, N-terminal domain"/>
    <property type="match status" value="2"/>
</dbReference>
<dbReference type="Proteomes" id="UP000196365">
    <property type="component" value="Unassembled WGS sequence"/>
</dbReference>
<dbReference type="GO" id="GO:0051082">
    <property type="term" value="F:unfolded protein binding"/>
    <property type="evidence" value="ECO:0007669"/>
    <property type="project" value="UniProtKB-UniRule"/>
</dbReference>
<dbReference type="FunFam" id="2.10.230.10:FF:000002">
    <property type="entry name" value="Molecular chaperone DnaJ"/>
    <property type="match status" value="1"/>
</dbReference>
<accession>A0A1T4JR37</accession>
<dbReference type="InterPro" id="IPR002939">
    <property type="entry name" value="DnaJ_C"/>
</dbReference>
<dbReference type="InterPro" id="IPR001305">
    <property type="entry name" value="HSP_DnaJ_Cys-rich_dom"/>
</dbReference>
<dbReference type="GO" id="GO:0005737">
    <property type="term" value="C:cytoplasm"/>
    <property type="evidence" value="ECO:0007669"/>
    <property type="project" value="UniProtKB-SubCell"/>
</dbReference>
<dbReference type="InterPro" id="IPR036410">
    <property type="entry name" value="HSP_DnaJ_Cys-rich_dom_sf"/>
</dbReference>
<comment type="subcellular location">
    <subcellularLocation>
        <location evidence="1 13">Cytoplasm</location>
    </subcellularLocation>
</comment>
<dbReference type="RefSeq" id="WP_087677472.1">
    <property type="nucleotide sequence ID" value="NZ_FUWV01000001.1"/>
</dbReference>
<evidence type="ECO:0000256" key="4">
    <source>
        <dbReference type="ARBA" id="ARBA00022705"/>
    </source>
</evidence>
<evidence type="ECO:0000256" key="5">
    <source>
        <dbReference type="ARBA" id="ARBA00022723"/>
    </source>
</evidence>
<feature type="domain" description="CR-type" evidence="16">
    <location>
        <begin position="136"/>
        <end position="218"/>
    </location>
</feature>
<dbReference type="AlphaFoldDB" id="A0A1T4JR37"/>
<evidence type="ECO:0000256" key="10">
    <source>
        <dbReference type="ARBA" id="ARBA00023186"/>
    </source>
</evidence>
<keyword evidence="5 13" id="KW-0479">Metal-binding</keyword>
<keyword evidence="6 13" id="KW-0677">Repeat</keyword>
<evidence type="ECO:0000259" key="15">
    <source>
        <dbReference type="PROSITE" id="PS50076"/>
    </source>
</evidence>
<dbReference type="Pfam" id="PF01556">
    <property type="entry name" value="DnaJ_C"/>
    <property type="match status" value="1"/>
</dbReference>
<keyword evidence="9 13" id="KW-0346">Stress response</keyword>
<dbReference type="NCBIfam" id="NF008035">
    <property type="entry name" value="PRK10767.1"/>
    <property type="match status" value="1"/>
</dbReference>
<dbReference type="Gene3D" id="2.10.230.10">
    <property type="entry name" value="Heat shock protein DnaJ, cysteine-rich domain"/>
    <property type="match status" value="1"/>
</dbReference>
<dbReference type="EMBL" id="FUWV01000001">
    <property type="protein sequence ID" value="SJZ32619.1"/>
    <property type="molecule type" value="Genomic_DNA"/>
</dbReference>
<dbReference type="InterPro" id="IPR018253">
    <property type="entry name" value="DnaJ_domain_CS"/>
</dbReference>
<evidence type="ECO:0000259" key="16">
    <source>
        <dbReference type="PROSITE" id="PS51188"/>
    </source>
</evidence>
<feature type="domain" description="J" evidence="15">
    <location>
        <begin position="5"/>
        <end position="70"/>
    </location>
</feature>
<evidence type="ECO:0000256" key="6">
    <source>
        <dbReference type="ARBA" id="ARBA00022737"/>
    </source>
</evidence>
<dbReference type="PROSITE" id="PS51188">
    <property type="entry name" value="ZF_CR"/>
    <property type="match status" value="1"/>
</dbReference>
<dbReference type="InterPro" id="IPR036869">
    <property type="entry name" value="J_dom_sf"/>
</dbReference>
<evidence type="ECO:0000256" key="8">
    <source>
        <dbReference type="ARBA" id="ARBA00022833"/>
    </source>
</evidence>
<dbReference type="HAMAP" id="MF_01152">
    <property type="entry name" value="DnaJ"/>
    <property type="match status" value="1"/>
</dbReference>
<dbReference type="SUPFAM" id="SSF49493">
    <property type="entry name" value="HSP40/DnaJ peptide-binding domain"/>
    <property type="match status" value="2"/>
</dbReference>
<feature type="binding site" evidence="13">
    <location>
        <position position="206"/>
    </location>
    <ligand>
        <name>Zn(2+)</name>
        <dbReference type="ChEBI" id="CHEBI:29105"/>
        <label>1</label>
    </ligand>
</feature>
<evidence type="ECO:0000256" key="1">
    <source>
        <dbReference type="ARBA" id="ARBA00004496"/>
    </source>
</evidence>
<dbReference type="PRINTS" id="PR00625">
    <property type="entry name" value="JDOMAIN"/>
</dbReference>
<dbReference type="InterPro" id="IPR012724">
    <property type="entry name" value="DnaJ"/>
</dbReference>
<dbReference type="InterPro" id="IPR008971">
    <property type="entry name" value="HSP40/DnaJ_pept-bd"/>
</dbReference>
<gene>
    <name evidence="13" type="primary">dnaJ</name>
    <name evidence="17" type="ORF">SAMN02745973_00007</name>
</gene>
<evidence type="ECO:0000256" key="11">
    <source>
        <dbReference type="ARBA" id="ARBA00061004"/>
    </source>
</evidence>
<reference evidence="17 18" key="1">
    <citation type="submission" date="2017-02" db="EMBL/GenBank/DDBJ databases">
        <authorList>
            <person name="Peterson S.W."/>
        </authorList>
    </citation>
    <scope>NUCLEOTIDE SEQUENCE [LARGE SCALE GENOMIC DNA]</scope>
    <source>
        <strain evidence="17 18">DSM 15102</strain>
    </source>
</reference>
<dbReference type="GO" id="GO:0009408">
    <property type="term" value="P:response to heat"/>
    <property type="evidence" value="ECO:0007669"/>
    <property type="project" value="InterPro"/>
</dbReference>
<dbReference type="FunFam" id="1.10.287.110:FF:000031">
    <property type="entry name" value="Molecular chaperone DnaJ"/>
    <property type="match status" value="1"/>
</dbReference>
<name>A0A1T4JR37_9FIRM</name>
<protein>
    <recommendedName>
        <fullName evidence="12 13">Chaperone protein DnaJ</fullName>
    </recommendedName>
</protein>
<comment type="cofactor">
    <cofactor evidence="13">
        <name>Zn(2+)</name>
        <dbReference type="ChEBI" id="CHEBI:29105"/>
    </cofactor>
    <text evidence="13">Binds 2 Zn(2+) ions per monomer.</text>
</comment>
<dbReference type="NCBIfam" id="TIGR02349">
    <property type="entry name" value="DnaJ_bact"/>
    <property type="match status" value="1"/>
</dbReference>
<evidence type="ECO:0000256" key="7">
    <source>
        <dbReference type="ARBA" id="ARBA00022771"/>
    </source>
</evidence>
<keyword evidence="10 13" id="KW-0143">Chaperone</keyword>
<feature type="binding site" evidence="13">
    <location>
        <position position="169"/>
    </location>
    <ligand>
        <name>Zn(2+)</name>
        <dbReference type="ChEBI" id="CHEBI:29105"/>
        <label>2</label>
    </ligand>
</feature>
<evidence type="ECO:0000256" key="14">
    <source>
        <dbReference type="PROSITE-ProRule" id="PRU00546"/>
    </source>
</evidence>
<evidence type="ECO:0000256" key="3">
    <source>
        <dbReference type="ARBA" id="ARBA00022490"/>
    </source>
</evidence>
<dbReference type="SUPFAM" id="SSF46565">
    <property type="entry name" value="Chaperone J-domain"/>
    <property type="match status" value="1"/>
</dbReference>
<comment type="subunit">
    <text evidence="2 13">Homodimer.</text>
</comment>
<dbReference type="InterPro" id="IPR001623">
    <property type="entry name" value="DnaJ_domain"/>
</dbReference>
<dbReference type="PANTHER" id="PTHR43096:SF48">
    <property type="entry name" value="CHAPERONE PROTEIN DNAJ"/>
    <property type="match status" value="1"/>
</dbReference>
<evidence type="ECO:0000256" key="2">
    <source>
        <dbReference type="ARBA" id="ARBA00011738"/>
    </source>
</evidence>
<dbReference type="PROSITE" id="PS50076">
    <property type="entry name" value="DNAJ_2"/>
    <property type="match status" value="1"/>
</dbReference>
<comment type="similarity">
    <text evidence="11 13">Belongs to the DnaJ family.</text>
</comment>
<dbReference type="Pfam" id="PF00226">
    <property type="entry name" value="DnaJ"/>
    <property type="match status" value="1"/>
</dbReference>
<dbReference type="GO" id="GO:0006260">
    <property type="term" value="P:DNA replication"/>
    <property type="evidence" value="ECO:0007669"/>
    <property type="project" value="UniProtKB-KW"/>
</dbReference>
<feature type="binding site" evidence="13">
    <location>
        <position position="166"/>
    </location>
    <ligand>
        <name>Zn(2+)</name>
        <dbReference type="ChEBI" id="CHEBI:29105"/>
        <label>2</label>
    </ligand>
</feature>
<dbReference type="OrthoDB" id="9779889at2"/>
<organism evidence="17 18">
    <name type="scientific">Garciella nitratireducens DSM 15102</name>
    <dbReference type="NCBI Taxonomy" id="1121911"/>
    <lineage>
        <taxon>Bacteria</taxon>
        <taxon>Bacillati</taxon>
        <taxon>Bacillota</taxon>
        <taxon>Clostridia</taxon>
        <taxon>Eubacteriales</taxon>
        <taxon>Eubacteriaceae</taxon>
        <taxon>Garciella</taxon>
    </lineage>
</organism>
<feature type="repeat" description="CXXCXGXG motif" evidence="13">
    <location>
        <begin position="192"/>
        <end position="199"/>
    </location>
</feature>
<dbReference type="Pfam" id="PF00684">
    <property type="entry name" value="DnaJ_CXXCXGXG"/>
    <property type="match status" value="1"/>
</dbReference>
<feature type="repeat" description="CXXCXGXG motif" evidence="13">
    <location>
        <begin position="206"/>
        <end position="213"/>
    </location>
</feature>
<dbReference type="CDD" id="cd10747">
    <property type="entry name" value="DnaJ_C"/>
    <property type="match status" value="1"/>
</dbReference>
<dbReference type="FunFam" id="2.60.260.20:FF:000004">
    <property type="entry name" value="Molecular chaperone DnaJ"/>
    <property type="match status" value="1"/>
</dbReference>
<evidence type="ECO:0000313" key="17">
    <source>
        <dbReference type="EMBL" id="SJZ32619.1"/>
    </source>
</evidence>
<dbReference type="GO" id="GO:0031072">
    <property type="term" value="F:heat shock protein binding"/>
    <property type="evidence" value="ECO:0007669"/>
    <property type="project" value="InterPro"/>
</dbReference>
<feature type="binding site" evidence="13">
    <location>
        <position position="209"/>
    </location>
    <ligand>
        <name>Zn(2+)</name>
        <dbReference type="ChEBI" id="CHEBI:29105"/>
        <label>1</label>
    </ligand>
</feature>
<evidence type="ECO:0000256" key="12">
    <source>
        <dbReference type="ARBA" id="ARBA00067609"/>
    </source>
</evidence>
<keyword evidence="4 13" id="KW-0235">DNA replication</keyword>
<evidence type="ECO:0000256" key="9">
    <source>
        <dbReference type="ARBA" id="ARBA00023016"/>
    </source>
</evidence>
<feature type="zinc finger region" description="CR-type" evidence="14">
    <location>
        <begin position="136"/>
        <end position="218"/>
    </location>
</feature>
<dbReference type="Gene3D" id="1.10.287.110">
    <property type="entry name" value="DnaJ domain"/>
    <property type="match status" value="1"/>
</dbReference>
<dbReference type="CDD" id="cd06257">
    <property type="entry name" value="DnaJ"/>
    <property type="match status" value="1"/>
</dbReference>
<feature type="repeat" description="CXXCXGXG motif" evidence="13">
    <location>
        <begin position="166"/>
        <end position="173"/>
    </location>
</feature>
<sequence length="378" mass="41604">MGKRDYYEVLGIDKNASDEEIKKAYRKLAKKYHPDLNPGDKEAEQKFKEVNEAYEVLSNPQKRAQYDQFGHAGTDPNGFGGFSGFGGSDGFGGFDDIFDMFFGGSGFGGSTKKKGPQKGADIRVDIDLKFEEAVFGTEKDIKVNRLEKCDTCDGTGAKPGTSVRTCDKCHGTGQIQYTQSTVLGRFVNVKTCDKCHGEGTIIETPCHTCHGTGQIKKSRVIHVKIPAGVDNDSILPLRGEGELGIKGGRSGDLYIYIHVLPHPIFTREKNDIYCEIPITFAQAALGAEIIIPTLHGKVKYEIPEGTQTGTVFRLKGKGVPKIRGNGRGDQYVKVKVEVPKKLSKQQKELLQKFAEISGEDDFEQTKSFFDKVKDIFGV</sequence>
<dbReference type="GO" id="GO:0005524">
    <property type="term" value="F:ATP binding"/>
    <property type="evidence" value="ECO:0007669"/>
    <property type="project" value="InterPro"/>
</dbReference>
<comment type="function">
    <text evidence="13">Participates actively in the response to hyperosmotic and heat shock by preventing the aggregation of stress-denatured proteins and by disaggregating proteins, also in an autonomous, DnaK-independent fashion. Unfolded proteins bind initially to DnaJ; upon interaction with the DnaJ-bound protein, DnaK hydrolyzes its bound ATP, resulting in the formation of a stable complex. GrpE releases ADP from DnaK; ATP binding to DnaK triggers the release of the substrate protein, thus completing the reaction cycle. Several rounds of ATP-dependent interactions between DnaJ, DnaK and GrpE are required for fully efficient folding. Also involved, together with DnaK and GrpE, in the DNA replication of plasmids through activation of initiation proteins.</text>
</comment>
<evidence type="ECO:0000256" key="13">
    <source>
        <dbReference type="HAMAP-Rule" id="MF_01152"/>
    </source>
</evidence>
<dbReference type="PROSITE" id="PS00636">
    <property type="entry name" value="DNAJ_1"/>
    <property type="match status" value="1"/>
</dbReference>
<keyword evidence="18" id="KW-1185">Reference proteome</keyword>
<dbReference type="PANTHER" id="PTHR43096">
    <property type="entry name" value="DNAJ HOMOLOG 1, MITOCHONDRIAL-RELATED"/>
    <property type="match status" value="1"/>
</dbReference>
<feature type="binding site" evidence="13">
    <location>
        <position position="149"/>
    </location>
    <ligand>
        <name>Zn(2+)</name>
        <dbReference type="ChEBI" id="CHEBI:29105"/>
        <label>1</label>
    </ligand>
</feature>
<feature type="binding site" evidence="13">
    <location>
        <position position="192"/>
    </location>
    <ligand>
        <name>Zn(2+)</name>
        <dbReference type="ChEBI" id="CHEBI:29105"/>
        <label>2</label>
    </ligand>
</feature>
<comment type="domain">
    <text evidence="13">The J domain is necessary and sufficient to stimulate DnaK ATPase activity. Zinc center 1 plays an important role in the autonomous, DnaK-independent chaperone activity of DnaJ. Zinc center 2 is essential for interaction with DnaK and for DnaJ activity.</text>
</comment>
<evidence type="ECO:0000313" key="18">
    <source>
        <dbReference type="Proteomes" id="UP000196365"/>
    </source>
</evidence>